<feature type="region of interest" description="Disordered" evidence="1">
    <location>
        <begin position="33"/>
        <end position="53"/>
    </location>
</feature>
<evidence type="ECO:0000313" key="3">
    <source>
        <dbReference type="Proteomes" id="UP000011602"/>
    </source>
</evidence>
<name>L9XB89_9EURY</name>
<keyword evidence="3" id="KW-1185">Reference proteome</keyword>
<evidence type="ECO:0000313" key="2">
    <source>
        <dbReference type="EMBL" id="ELY58907.1"/>
    </source>
</evidence>
<proteinExistence type="predicted"/>
<gene>
    <name evidence="2" type="ORF">C493_05660</name>
</gene>
<reference evidence="2 3" key="1">
    <citation type="journal article" date="2014" name="PLoS Genet.">
        <title>Phylogenetically driven sequencing of extremely halophilic archaea reveals strategies for static and dynamic osmo-response.</title>
        <authorList>
            <person name="Becker E.A."/>
            <person name="Seitzer P.M."/>
            <person name="Tritt A."/>
            <person name="Larsen D."/>
            <person name="Krusor M."/>
            <person name="Yao A.I."/>
            <person name="Wu D."/>
            <person name="Madern D."/>
            <person name="Eisen J.A."/>
            <person name="Darling A.E."/>
            <person name="Facciotti M.T."/>
        </authorList>
    </citation>
    <scope>NUCLEOTIDE SEQUENCE [LARGE SCALE GENOMIC DNA]</scope>
    <source>
        <strain evidence="2 3">JCM 12255</strain>
    </source>
</reference>
<protein>
    <submittedName>
        <fullName evidence="2">Uncharacterized protein</fullName>
    </submittedName>
</protein>
<accession>L9XB89</accession>
<dbReference type="AlphaFoldDB" id="L9XB89"/>
<sequence>MDRLVEGLEDAQAVFNDHAERTHEVELLNHRTRRYDPRPSYSNWAETTDGDDG</sequence>
<organism evidence="2 3">
    <name type="scientific">Natronolimnohabitans innermongolicus JCM 12255</name>
    <dbReference type="NCBI Taxonomy" id="1227499"/>
    <lineage>
        <taxon>Archaea</taxon>
        <taxon>Methanobacteriati</taxon>
        <taxon>Methanobacteriota</taxon>
        <taxon>Stenosarchaea group</taxon>
        <taxon>Halobacteria</taxon>
        <taxon>Halobacteriales</taxon>
        <taxon>Natrialbaceae</taxon>
        <taxon>Natronolimnohabitans</taxon>
    </lineage>
</organism>
<dbReference type="EMBL" id="AOHZ01000031">
    <property type="protein sequence ID" value="ELY58907.1"/>
    <property type="molecule type" value="Genomic_DNA"/>
</dbReference>
<dbReference type="Proteomes" id="UP000011602">
    <property type="component" value="Unassembled WGS sequence"/>
</dbReference>
<evidence type="ECO:0000256" key="1">
    <source>
        <dbReference type="SAM" id="MobiDB-lite"/>
    </source>
</evidence>
<comment type="caution">
    <text evidence="2">The sequence shown here is derived from an EMBL/GenBank/DDBJ whole genome shotgun (WGS) entry which is preliminary data.</text>
</comment>